<dbReference type="Proteomes" id="UP000827872">
    <property type="component" value="Linkage Group LG03"/>
</dbReference>
<evidence type="ECO:0000313" key="1">
    <source>
        <dbReference type="EMBL" id="KAH7993756.1"/>
    </source>
</evidence>
<dbReference type="EMBL" id="CM037616">
    <property type="protein sequence ID" value="KAH7993756.1"/>
    <property type="molecule type" value="Genomic_DNA"/>
</dbReference>
<proteinExistence type="predicted"/>
<comment type="caution">
    <text evidence="1">The sequence shown here is derived from an EMBL/GenBank/DDBJ whole genome shotgun (WGS) entry which is preliminary data.</text>
</comment>
<evidence type="ECO:0000313" key="2">
    <source>
        <dbReference type="Proteomes" id="UP000827872"/>
    </source>
</evidence>
<name>A0ACB8EMV6_9SAUR</name>
<gene>
    <name evidence="1" type="ORF">K3G42_032215</name>
</gene>
<protein>
    <submittedName>
        <fullName evidence="1">Uncharacterized protein</fullName>
    </submittedName>
</protein>
<keyword evidence="2" id="KW-1185">Reference proteome</keyword>
<organism evidence="1 2">
    <name type="scientific">Sphaerodactylus townsendi</name>
    <dbReference type="NCBI Taxonomy" id="933632"/>
    <lineage>
        <taxon>Eukaryota</taxon>
        <taxon>Metazoa</taxon>
        <taxon>Chordata</taxon>
        <taxon>Craniata</taxon>
        <taxon>Vertebrata</taxon>
        <taxon>Euteleostomi</taxon>
        <taxon>Lepidosauria</taxon>
        <taxon>Squamata</taxon>
        <taxon>Bifurcata</taxon>
        <taxon>Gekkota</taxon>
        <taxon>Sphaerodactylidae</taxon>
        <taxon>Sphaerodactylus</taxon>
    </lineage>
</organism>
<sequence>MCPVLIEVSAPPPNHRVILVGPRCSTIQPRSLVRDGVLLCQLLNNLTPHAVNLREINLRPQMSQFFYRLAHFLIFNLSSFHGFFTVPFSHWISGGFKKSGETRKQQQKYDQ</sequence>
<reference evidence="1" key="1">
    <citation type="submission" date="2021-08" db="EMBL/GenBank/DDBJ databases">
        <title>The first chromosome-level gecko genome reveals the dynamic sex chromosomes of Neotropical dwarf geckos (Sphaerodactylidae: Sphaerodactylus).</title>
        <authorList>
            <person name="Pinto B.J."/>
            <person name="Keating S.E."/>
            <person name="Gamble T."/>
        </authorList>
    </citation>
    <scope>NUCLEOTIDE SEQUENCE</scope>
    <source>
        <strain evidence="1">TG3544</strain>
    </source>
</reference>
<accession>A0ACB8EMV6</accession>